<proteinExistence type="inferred from homology"/>
<dbReference type="PANTHER" id="PTHR45900:SF1">
    <property type="entry name" value="MITOCHONDRIAL DNA REPAIR PROTEIN RECA HOMOLOG-RELATED"/>
    <property type="match status" value="1"/>
</dbReference>
<dbReference type="GO" id="GO:0140664">
    <property type="term" value="F:ATP-dependent DNA damage sensor activity"/>
    <property type="evidence" value="ECO:0007669"/>
    <property type="project" value="InterPro"/>
</dbReference>
<keyword evidence="9 10" id="KW-0742">SOS response</keyword>
<evidence type="ECO:0000256" key="13">
    <source>
        <dbReference type="SAM" id="MobiDB-lite"/>
    </source>
</evidence>
<dbReference type="Gene3D" id="3.40.50.300">
    <property type="entry name" value="P-loop containing nucleotide triphosphate hydrolases"/>
    <property type="match status" value="1"/>
</dbReference>
<sequence length="387" mass="41769">MAAAKSTSAGSSSKLVANITKDPKKQKALEAAMEQIERQFGKGAIMRLGQNELVDIEAISTGSLSLDIALGIGGLPMGRIIEIYGPESSGKTTLTLELIAQAQKKGKVCAFIDAEHALDPIYAKRLGVKVEDVFISQPDTGEQALEICETLVRSGGVDVVVIDSVAALVPKAEIEGEMGDNHVGLQARLMSQALRKLTGIVKQANCMVVFINQLRMKIGVMFGNPETTTGGNALKYYASVRLDIRKSNVLKDKEEAIGNETKVKVVKNKVAPPFKTAVFQILFNYGIAKNGELIDLGVNAKIINKTGAWFSYNGAKIGQGKVNCMKYLDENPQVADEIEAKIREFYKNNNDYGDTASIGAEEQPSAMDALDDEVSEEDLITPIPEDL</sequence>
<evidence type="ECO:0000313" key="17">
    <source>
        <dbReference type="Proteomes" id="UP000242432"/>
    </source>
</evidence>
<evidence type="ECO:0000256" key="4">
    <source>
        <dbReference type="ARBA" id="ARBA00022763"/>
    </source>
</evidence>
<comment type="subcellular location">
    <subcellularLocation>
        <location evidence="10">Cytoplasm</location>
    </subcellularLocation>
</comment>
<dbReference type="GO" id="GO:0009432">
    <property type="term" value="P:SOS response"/>
    <property type="evidence" value="ECO:0007669"/>
    <property type="project" value="UniProtKB-UniRule"/>
</dbReference>
<dbReference type="FunFam" id="3.40.50.300:FF:000087">
    <property type="entry name" value="Recombinase RecA"/>
    <property type="match status" value="1"/>
</dbReference>
<organism evidence="16 17">
    <name type="scientific">Succinivibrio dextrinosolvens DSM 3072</name>
    <dbReference type="NCBI Taxonomy" id="1123324"/>
    <lineage>
        <taxon>Bacteria</taxon>
        <taxon>Pseudomonadati</taxon>
        <taxon>Pseudomonadota</taxon>
        <taxon>Gammaproteobacteria</taxon>
        <taxon>Aeromonadales</taxon>
        <taxon>Succinivibrionaceae</taxon>
        <taxon>Succinivibrio</taxon>
    </lineage>
</organism>
<comment type="similarity">
    <text evidence="1 10 12">Belongs to the RecA family.</text>
</comment>
<keyword evidence="5 10" id="KW-0067">ATP-binding</keyword>
<evidence type="ECO:0000256" key="9">
    <source>
        <dbReference type="ARBA" id="ARBA00023236"/>
    </source>
</evidence>
<dbReference type="HAMAP" id="MF_00268">
    <property type="entry name" value="RecA"/>
    <property type="match status" value="1"/>
</dbReference>
<dbReference type="InterPro" id="IPR049261">
    <property type="entry name" value="RecA-like_C"/>
</dbReference>
<evidence type="ECO:0000256" key="3">
    <source>
        <dbReference type="ARBA" id="ARBA00022741"/>
    </source>
</evidence>
<dbReference type="InterPro" id="IPR013765">
    <property type="entry name" value="DNA_recomb/repair_RecA"/>
</dbReference>
<dbReference type="PANTHER" id="PTHR45900">
    <property type="entry name" value="RECA"/>
    <property type="match status" value="1"/>
</dbReference>
<accession>A0A1T4VFZ0</accession>
<dbReference type="GO" id="GO:0005829">
    <property type="term" value="C:cytosol"/>
    <property type="evidence" value="ECO:0007669"/>
    <property type="project" value="TreeGrafter"/>
</dbReference>
<dbReference type="STRING" id="83771.SAMN02910357_00550"/>
<dbReference type="PROSITE" id="PS50162">
    <property type="entry name" value="RECA_2"/>
    <property type="match status" value="1"/>
</dbReference>
<keyword evidence="7 10" id="KW-0233">DNA recombination</keyword>
<dbReference type="Pfam" id="PF00154">
    <property type="entry name" value="RecA_N"/>
    <property type="match status" value="1"/>
</dbReference>
<gene>
    <name evidence="10" type="primary">recA</name>
    <name evidence="16" type="ORF">SAMN02745213_01459</name>
</gene>
<keyword evidence="17" id="KW-1185">Reference proteome</keyword>
<evidence type="ECO:0000256" key="2">
    <source>
        <dbReference type="ARBA" id="ARBA00015553"/>
    </source>
</evidence>
<dbReference type="GO" id="GO:0005524">
    <property type="term" value="F:ATP binding"/>
    <property type="evidence" value="ECO:0007669"/>
    <property type="project" value="UniProtKB-UniRule"/>
</dbReference>
<comment type="function">
    <text evidence="10">Can catalyze the hydrolysis of ATP in the presence of single-stranded DNA, the ATP-dependent uptake of single-stranded DNA by duplex DNA, and the ATP-dependent hybridization of homologous single-stranded DNAs. It interacts with LexA causing its activation and leading to its autocatalytic cleavage.</text>
</comment>
<feature type="binding site" evidence="10">
    <location>
        <begin position="85"/>
        <end position="92"/>
    </location>
    <ligand>
        <name>ATP</name>
        <dbReference type="ChEBI" id="CHEBI:30616"/>
    </ligand>
</feature>
<dbReference type="InterPro" id="IPR020587">
    <property type="entry name" value="RecA_monomer-monomer_interface"/>
</dbReference>
<evidence type="ECO:0000256" key="5">
    <source>
        <dbReference type="ARBA" id="ARBA00022840"/>
    </source>
</evidence>
<evidence type="ECO:0000259" key="14">
    <source>
        <dbReference type="PROSITE" id="PS50162"/>
    </source>
</evidence>
<dbReference type="PROSITE" id="PS50163">
    <property type="entry name" value="RECA_3"/>
    <property type="match status" value="1"/>
</dbReference>
<keyword evidence="6 10" id="KW-0238">DNA-binding</keyword>
<name>A0A1T4VFZ0_9GAMM</name>
<keyword evidence="4 10" id="KW-0227">DNA damage</keyword>
<keyword evidence="8 10" id="KW-0234">DNA repair</keyword>
<reference evidence="17" key="1">
    <citation type="submission" date="2017-02" db="EMBL/GenBank/DDBJ databases">
        <authorList>
            <person name="Varghese N."/>
            <person name="Submissions S."/>
        </authorList>
    </citation>
    <scope>NUCLEOTIDE SEQUENCE [LARGE SCALE GENOMIC DNA]</scope>
    <source>
        <strain evidence="17">DSM 3072</strain>
    </source>
</reference>
<feature type="domain" description="RecA family profile 1" evidence="14">
    <location>
        <begin position="55"/>
        <end position="214"/>
    </location>
</feature>
<keyword evidence="10" id="KW-0963">Cytoplasm</keyword>
<keyword evidence="3 10" id="KW-0547">Nucleotide-binding</keyword>
<evidence type="ECO:0000256" key="8">
    <source>
        <dbReference type="ARBA" id="ARBA00023204"/>
    </source>
</evidence>
<dbReference type="SUPFAM" id="SSF54752">
    <property type="entry name" value="RecA protein, C-terminal domain"/>
    <property type="match status" value="1"/>
</dbReference>
<evidence type="ECO:0000256" key="7">
    <source>
        <dbReference type="ARBA" id="ARBA00023172"/>
    </source>
</evidence>
<dbReference type="GO" id="GO:0006281">
    <property type="term" value="P:DNA repair"/>
    <property type="evidence" value="ECO:0007669"/>
    <property type="project" value="UniProtKB-UniRule"/>
</dbReference>
<dbReference type="InterPro" id="IPR023400">
    <property type="entry name" value="RecA_C_sf"/>
</dbReference>
<dbReference type="AlphaFoldDB" id="A0A1T4VFZ0"/>
<dbReference type="SUPFAM" id="SSF52540">
    <property type="entry name" value="P-loop containing nucleoside triphosphate hydrolases"/>
    <property type="match status" value="1"/>
</dbReference>
<dbReference type="SMART" id="SM00382">
    <property type="entry name" value="AAA"/>
    <property type="match status" value="1"/>
</dbReference>
<evidence type="ECO:0000259" key="15">
    <source>
        <dbReference type="PROSITE" id="PS50163"/>
    </source>
</evidence>
<dbReference type="InterPro" id="IPR020588">
    <property type="entry name" value="RecA_ATP-bd"/>
</dbReference>
<dbReference type="GO" id="GO:0006310">
    <property type="term" value="P:DNA recombination"/>
    <property type="evidence" value="ECO:0007669"/>
    <property type="project" value="UniProtKB-UniRule"/>
</dbReference>
<evidence type="ECO:0000256" key="12">
    <source>
        <dbReference type="RuleBase" id="RU004527"/>
    </source>
</evidence>
<evidence type="ECO:0000256" key="1">
    <source>
        <dbReference type="ARBA" id="ARBA00009391"/>
    </source>
</evidence>
<dbReference type="EMBL" id="FUXX01000023">
    <property type="protein sequence ID" value="SKA63885.1"/>
    <property type="molecule type" value="Genomic_DNA"/>
</dbReference>
<dbReference type="InterPro" id="IPR027417">
    <property type="entry name" value="P-loop_NTPase"/>
</dbReference>
<protein>
    <recommendedName>
        <fullName evidence="2 10">Protein RecA</fullName>
    </recommendedName>
    <alternativeName>
        <fullName evidence="10 11">Recombinase A</fullName>
    </alternativeName>
</protein>
<dbReference type="CDD" id="cd00983">
    <property type="entry name" value="RecA"/>
    <property type="match status" value="1"/>
</dbReference>
<dbReference type="InterPro" id="IPR049428">
    <property type="entry name" value="RecA-like_N"/>
</dbReference>
<evidence type="ECO:0000256" key="11">
    <source>
        <dbReference type="RuleBase" id="RU000526"/>
    </source>
</evidence>
<evidence type="ECO:0000256" key="6">
    <source>
        <dbReference type="ARBA" id="ARBA00023125"/>
    </source>
</evidence>
<feature type="region of interest" description="Disordered" evidence="13">
    <location>
        <begin position="353"/>
        <end position="387"/>
    </location>
</feature>
<dbReference type="Pfam" id="PF21096">
    <property type="entry name" value="RecA_C"/>
    <property type="match status" value="1"/>
</dbReference>
<evidence type="ECO:0000256" key="10">
    <source>
        <dbReference type="HAMAP-Rule" id="MF_00268"/>
    </source>
</evidence>
<dbReference type="InterPro" id="IPR003593">
    <property type="entry name" value="AAA+_ATPase"/>
</dbReference>
<evidence type="ECO:0000313" key="16">
    <source>
        <dbReference type="EMBL" id="SKA63885.1"/>
    </source>
</evidence>
<feature type="compositionally biased region" description="Acidic residues" evidence="13">
    <location>
        <begin position="369"/>
        <end position="387"/>
    </location>
</feature>
<dbReference type="GO" id="GO:0003684">
    <property type="term" value="F:damaged DNA binding"/>
    <property type="evidence" value="ECO:0007669"/>
    <property type="project" value="UniProtKB-UniRule"/>
</dbReference>
<dbReference type="NCBIfam" id="TIGR02012">
    <property type="entry name" value="tigrfam_recA"/>
    <property type="match status" value="1"/>
</dbReference>
<feature type="domain" description="RecA family profile 2" evidence="15">
    <location>
        <begin position="219"/>
        <end position="292"/>
    </location>
</feature>
<dbReference type="Proteomes" id="UP000242432">
    <property type="component" value="Unassembled WGS sequence"/>
</dbReference>
<dbReference type="PRINTS" id="PR00142">
    <property type="entry name" value="RECA"/>
</dbReference>
<dbReference type="GO" id="GO:0003697">
    <property type="term" value="F:single-stranded DNA binding"/>
    <property type="evidence" value="ECO:0007669"/>
    <property type="project" value="UniProtKB-UniRule"/>
</dbReference>